<comment type="caution">
    <text evidence="2">The sequence shown here is derived from an EMBL/GenBank/DDBJ whole genome shotgun (WGS) entry which is preliminary data.</text>
</comment>
<dbReference type="Pfam" id="PF21068">
    <property type="entry name" value="ATPgraspMvdD"/>
    <property type="match status" value="1"/>
</dbReference>
<organism evidence="2 3">
    <name type="scientific">Marinicrinis lubricantis</name>
    <dbReference type="NCBI Taxonomy" id="2086470"/>
    <lineage>
        <taxon>Bacteria</taxon>
        <taxon>Bacillati</taxon>
        <taxon>Bacillota</taxon>
        <taxon>Bacilli</taxon>
        <taxon>Bacillales</taxon>
        <taxon>Paenibacillaceae</taxon>
    </lineage>
</organism>
<evidence type="ECO:0000259" key="1">
    <source>
        <dbReference type="Pfam" id="PF21068"/>
    </source>
</evidence>
<name>A0ABW1IPF3_9BACL</name>
<dbReference type="EMBL" id="JBHSQV010000146">
    <property type="protein sequence ID" value="MFC5986990.1"/>
    <property type="molecule type" value="Genomic_DNA"/>
</dbReference>
<reference evidence="3" key="1">
    <citation type="journal article" date="2019" name="Int. J. Syst. Evol. Microbiol.">
        <title>The Global Catalogue of Microorganisms (GCM) 10K type strain sequencing project: providing services to taxonomists for standard genome sequencing and annotation.</title>
        <authorList>
            <consortium name="The Broad Institute Genomics Platform"/>
            <consortium name="The Broad Institute Genome Sequencing Center for Infectious Disease"/>
            <person name="Wu L."/>
            <person name="Ma J."/>
        </authorList>
    </citation>
    <scope>NUCLEOTIDE SEQUENCE [LARGE SCALE GENOMIC DNA]</scope>
    <source>
        <strain evidence="3">CCM 8749</strain>
    </source>
</reference>
<accession>A0ABW1IPF3</accession>
<dbReference type="InterPro" id="IPR048936">
    <property type="entry name" value="MvdD-like_ATPgrasp"/>
</dbReference>
<keyword evidence="3" id="KW-1185">Reference proteome</keyword>
<feature type="domain" description="MvdD-like pre-ATP grasp" evidence="1">
    <location>
        <begin position="3"/>
        <end position="102"/>
    </location>
</feature>
<dbReference type="Proteomes" id="UP001596250">
    <property type="component" value="Unassembled WGS sequence"/>
</dbReference>
<proteinExistence type="predicted"/>
<dbReference type="SUPFAM" id="SSF56059">
    <property type="entry name" value="Glutathione synthetase ATP-binding domain-like"/>
    <property type="match status" value="1"/>
</dbReference>
<evidence type="ECO:0000313" key="3">
    <source>
        <dbReference type="Proteomes" id="UP001596250"/>
    </source>
</evidence>
<dbReference type="RefSeq" id="WP_379894301.1">
    <property type="nucleotide sequence ID" value="NZ_CBCSCT010000059.1"/>
</dbReference>
<sequence>MRILVITQQKDATVQYMTENYKNEAQWFRLNVDDIENYEIEIQSSGIRIKSNNDEIMGDEIEAVYYRKVAYPDLTTYDPEYHTLIQRELIGLVEGLVETLGRKCLSRPSILRRAENKIFQLHIAKNVGFQVPDSFITNAGIAATQFSKKQLTVVKPLATGTIVNRQGRGIIQTNLVDTNYPIEGLGVAPAYFQEYIRKNDGEYRITIIDRTVYAVEIRSSDPVDWRKSGAENDYRLVSVPDEVIVHCFHMMDLLGISFGAFDFIKRGEEFFFLEVNPNGQWLWLEEKLNIPISRSIVTYLTTGC</sequence>
<evidence type="ECO:0000313" key="2">
    <source>
        <dbReference type="EMBL" id="MFC5986990.1"/>
    </source>
</evidence>
<protein>
    <submittedName>
        <fullName evidence="2">MvdC/MvdD family ATP grasp protein</fullName>
    </submittedName>
</protein>
<gene>
    <name evidence="2" type="ORF">ACFPXP_11260</name>
</gene>
<dbReference type="Gene3D" id="3.30.470.20">
    <property type="entry name" value="ATP-grasp fold, B domain"/>
    <property type="match status" value="1"/>
</dbReference>
<dbReference type="PANTHER" id="PTHR21621">
    <property type="entry name" value="RIBOSOMAL PROTEIN S6 MODIFICATION PROTEIN"/>
    <property type="match status" value="1"/>
</dbReference>
<dbReference type="PANTHER" id="PTHR21621:SF7">
    <property type="entry name" value="RIBOSOMAL PROTEIN BS6--L-GLUTAMATE LIGASE"/>
    <property type="match status" value="1"/>
</dbReference>